<keyword evidence="2" id="KW-1185">Reference proteome</keyword>
<organism evidence="1 2">
    <name type="scientific">Durusdinium trenchii</name>
    <dbReference type="NCBI Taxonomy" id="1381693"/>
    <lineage>
        <taxon>Eukaryota</taxon>
        <taxon>Sar</taxon>
        <taxon>Alveolata</taxon>
        <taxon>Dinophyceae</taxon>
        <taxon>Suessiales</taxon>
        <taxon>Symbiodiniaceae</taxon>
        <taxon>Durusdinium</taxon>
    </lineage>
</organism>
<dbReference type="Proteomes" id="UP001642464">
    <property type="component" value="Unassembled WGS sequence"/>
</dbReference>
<feature type="non-terminal residue" evidence="1">
    <location>
        <position position="1"/>
    </location>
</feature>
<name>A0ABP0SIJ5_9DINO</name>
<proteinExistence type="predicted"/>
<sequence length="84" mass="8827">IGAEQIKLVAKHASHDGLQADPKARNMATSGAARAVVHADQGSNMAYLSGLAVADGLIQLRASCPMKVLPENGRHLDKQEALLE</sequence>
<evidence type="ECO:0000313" key="2">
    <source>
        <dbReference type="Proteomes" id="UP001642464"/>
    </source>
</evidence>
<protein>
    <submittedName>
        <fullName evidence="1">Uncharacterized protein</fullName>
    </submittedName>
</protein>
<dbReference type="EMBL" id="CAXAMM010043906">
    <property type="protein sequence ID" value="CAK9112225.1"/>
    <property type="molecule type" value="Genomic_DNA"/>
</dbReference>
<comment type="caution">
    <text evidence="1">The sequence shown here is derived from an EMBL/GenBank/DDBJ whole genome shotgun (WGS) entry which is preliminary data.</text>
</comment>
<evidence type="ECO:0000313" key="1">
    <source>
        <dbReference type="EMBL" id="CAK9112225.1"/>
    </source>
</evidence>
<feature type="non-terminal residue" evidence="1">
    <location>
        <position position="84"/>
    </location>
</feature>
<reference evidence="1 2" key="1">
    <citation type="submission" date="2024-02" db="EMBL/GenBank/DDBJ databases">
        <authorList>
            <person name="Chen Y."/>
            <person name="Shah S."/>
            <person name="Dougan E. K."/>
            <person name="Thang M."/>
            <person name="Chan C."/>
        </authorList>
    </citation>
    <scope>NUCLEOTIDE SEQUENCE [LARGE SCALE GENOMIC DNA]</scope>
</reference>
<accession>A0ABP0SIJ5</accession>
<gene>
    <name evidence="1" type="ORF">SCF082_LOCUS52039</name>
</gene>